<feature type="compositionally biased region" description="Polar residues" evidence="5">
    <location>
        <begin position="536"/>
        <end position="545"/>
    </location>
</feature>
<feature type="compositionally biased region" description="Polar residues" evidence="5">
    <location>
        <begin position="1177"/>
        <end position="1192"/>
    </location>
</feature>
<feature type="compositionally biased region" description="Acidic residues" evidence="5">
    <location>
        <begin position="20"/>
        <end position="37"/>
    </location>
</feature>
<feature type="compositionally biased region" description="Low complexity" evidence="5">
    <location>
        <begin position="286"/>
        <end position="295"/>
    </location>
</feature>
<feature type="compositionally biased region" description="Low complexity" evidence="5">
    <location>
        <begin position="982"/>
        <end position="1011"/>
    </location>
</feature>
<evidence type="ECO:0000313" key="8">
    <source>
        <dbReference type="Proteomes" id="UP001498398"/>
    </source>
</evidence>
<feature type="compositionally biased region" description="Low complexity" evidence="5">
    <location>
        <begin position="726"/>
        <end position="767"/>
    </location>
</feature>
<feature type="compositionally biased region" description="Low complexity" evidence="5">
    <location>
        <begin position="1058"/>
        <end position="1077"/>
    </location>
</feature>
<organism evidence="7 8">
    <name type="scientific">Marasmiellus scandens</name>
    <dbReference type="NCBI Taxonomy" id="2682957"/>
    <lineage>
        <taxon>Eukaryota</taxon>
        <taxon>Fungi</taxon>
        <taxon>Dikarya</taxon>
        <taxon>Basidiomycota</taxon>
        <taxon>Agaricomycotina</taxon>
        <taxon>Agaricomycetes</taxon>
        <taxon>Agaricomycetidae</taxon>
        <taxon>Agaricales</taxon>
        <taxon>Marasmiineae</taxon>
        <taxon>Omphalotaceae</taxon>
        <taxon>Marasmiellus</taxon>
    </lineage>
</organism>
<feature type="region of interest" description="Disordered" evidence="5">
    <location>
        <begin position="660"/>
        <end position="786"/>
    </location>
</feature>
<feature type="compositionally biased region" description="Low complexity" evidence="5">
    <location>
        <begin position="81"/>
        <end position="108"/>
    </location>
</feature>
<dbReference type="InterPro" id="IPR001841">
    <property type="entry name" value="Znf_RING"/>
</dbReference>
<keyword evidence="1" id="KW-0479">Metal-binding</keyword>
<feature type="domain" description="RING-type" evidence="6">
    <location>
        <begin position="411"/>
        <end position="513"/>
    </location>
</feature>
<dbReference type="SUPFAM" id="SSF57850">
    <property type="entry name" value="RING/U-box"/>
    <property type="match status" value="1"/>
</dbReference>
<evidence type="ECO:0000256" key="3">
    <source>
        <dbReference type="ARBA" id="ARBA00022833"/>
    </source>
</evidence>
<evidence type="ECO:0000256" key="2">
    <source>
        <dbReference type="ARBA" id="ARBA00022771"/>
    </source>
</evidence>
<feature type="region of interest" description="Disordered" evidence="5">
    <location>
        <begin position="1044"/>
        <end position="1314"/>
    </location>
</feature>
<feature type="compositionally biased region" description="Low complexity" evidence="5">
    <location>
        <begin position="254"/>
        <end position="263"/>
    </location>
</feature>
<dbReference type="Gene3D" id="3.30.40.10">
    <property type="entry name" value="Zinc/RING finger domain, C3HC4 (zinc finger)"/>
    <property type="match status" value="1"/>
</dbReference>
<feature type="region of interest" description="Disordered" evidence="5">
    <location>
        <begin position="982"/>
        <end position="1016"/>
    </location>
</feature>
<feature type="compositionally biased region" description="Low complexity" evidence="5">
    <location>
        <begin position="46"/>
        <end position="59"/>
    </location>
</feature>
<evidence type="ECO:0000256" key="4">
    <source>
        <dbReference type="PROSITE-ProRule" id="PRU00175"/>
    </source>
</evidence>
<keyword evidence="3" id="KW-0862">Zinc</keyword>
<sequence length="1429" mass="147387">MSSRIDDHDDMPPLQQISDSEGEESDYDSYDEQDSTETSEQPMDHSVSSNNPFVSFFGSQSRQLEDNNNDDNDEEMPGLESIPPSIVTPSTSSTVHPSSPLSAPTPAARFVASQTSPVPRPRSGNRRARVESDDEGDVDRDRRHPFQRTGTGVGTEASTTPGDNEGAGIQGYAQRFVEAINAAGLNSAHTAATAGSGPLPPNLFSNFVNTTRNAQHNGTAAQGQPNQNHPERLSISIDLGTIPVVIGAGGPGHIHGAQTHAPGPAGPGTATGGPDGTGTGTGDAQGAGRNAEQGAQGHGHAHQGEHFGFAEFLSRMISGIGGNGTAGTGFTFGPGGFFTTTGGAGGAGFGLQELLNSLRGIPEREDPERARRLVDGLEEVPVGLVRRLERLAALGRGLGEETGAVGGDSGCAICWDRLLDPPGEGPEAPEQEEAEEAKPKTEEAETSSSGAEPLASTSTAESSASAGTPSSPKKKEKPKHPRIVSLPCAHVFHAECLIPWFTRPRQTTCPTCRFNIDPENLTATPPRRSQRARGNGQAQSTQQGEQAAEGNAPVEPGILAPPVAPTVVVGGDDGGGGGGHLGFGAPDFDPGQPGVPRPTTGLQYFSMPLRGGPADGANGGFGLVGLNIPLGTMTSGPIPVGAMGGGFGLPIGGFSVPLGTMGSIRRAQPSNDGRPSSGAASSGNPAPPSGPSDSDPRESDTASNSRNPESSAPANVSTNARAGDFSNSANARSESASVSGANESASTFNTAAPSTNSTNNPMNTSGTAQVNPNPNPDSNPNPDEQGARNFAQALLRMLGLQNIVDPSQVNIHTGPGVPNTPGNATGGQRNSPAANNSTPPQPAPREGVDNSNTGDTTAGAAPRNQNQNPNGNHHPHGYWSFGVDLVIGTGPPPPGAIHLGGPNPTGDDDEHADNHMDLEDDMEMDMMDMMFEAEDDDGHDDPPIPHFYHHHVHGPEEDDHHGDFGEEMQRMMRAFTGIPVIQGQGHRQQQGQPAGNQGQPAQPRPPGDGAATFGFELPNMPGWHIAGGTGASMGEALRAAFGGIGVMSPQGPTPAPSQRPSSAPAANASTGNASGTGPSQPAVPRPTSTLPDEISRLFGSTPSIRTQNPSRNNAAQTTPSSRPISTLPGEINRLFGNVPPIRPPHPQSAHQRAAAPQPLPAGTVFAPWTRSAGGPVNASTSTNRQNPSATTRSDSAPPAPSGVASSSQNATSSNVAETPSGQRPPRPQGARRRPGLRTADDGQGQMLAHFLQSLSGMPPPPNAPNGAPRPTNLGGGGRLFGAGPSVGTRGATRTPDGNARQERRWTPPPPPGLTLRQRIEKREREAGLRCWDPSCGIGPSDEDPFVEIDEATGRQVGIISSEEGGSSSNEIHHVCEHVFHPSCLVSAQRVALRGADENVIGDKVEVSCPVCRSTGVIAKADWDEGARAV</sequence>
<feature type="region of interest" description="Disordered" evidence="5">
    <location>
        <begin position="807"/>
        <end position="915"/>
    </location>
</feature>
<comment type="caution">
    <text evidence="7">The sequence shown here is derived from an EMBL/GenBank/DDBJ whole genome shotgun (WGS) entry which is preliminary data.</text>
</comment>
<dbReference type="PANTHER" id="PTHR15710">
    <property type="entry name" value="E3 UBIQUITIN-PROTEIN LIGASE PRAJA"/>
    <property type="match status" value="1"/>
</dbReference>
<protein>
    <recommendedName>
        <fullName evidence="6">RING-type domain-containing protein</fullName>
    </recommendedName>
</protein>
<accession>A0ABR1K6L8</accession>
<feature type="region of interest" description="Disordered" evidence="5">
    <location>
        <begin position="250"/>
        <end position="302"/>
    </location>
</feature>
<evidence type="ECO:0000313" key="7">
    <source>
        <dbReference type="EMBL" id="KAK7472330.1"/>
    </source>
</evidence>
<feature type="region of interest" description="Disordered" evidence="5">
    <location>
        <begin position="416"/>
        <end position="479"/>
    </location>
</feature>
<proteinExistence type="predicted"/>
<gene>
    <name evidence="7" type="ORF">VKT23_000449</name>
</gene>
<feature type="compositionally biased region" description="Polar residues" evidence="5">
    <location>
        <begin position="1098"/>
        <end position="1124"/>
    </location>
</feature>
<feature type="compositionally biased region" description="Polar residues" evidence="5">
    <location>
        <begin position="701"/>
        <end position="720"/>
    </location>
</feature>
<keyword evidence="2 4" id="KW-0863">Zinc-finger</keyword>
<feature type="compositionally biased region" description="Low complexity" evidence="5">
    <location>
        <begin position="1193"/>
        <end position="1207"/>
    </location>
</feature>
<evidence type="ECO:0000256" key="1">
    <source>
        <dbReference type="ARBA" id="ARBA00022723"/>
    </source>
</evidence>
<dbReference type="SMART" id="SM00184">
    <property type="entry name" value="RING"/>
    <property type="match status" value="2"/>
</dbReference>
<feature type="region of interest" description="Disordered" evidence="5">
    <location>
        <begin position="513"/>
        <end position="554"/>
    </location>
</feature>
<evidence type="ECO:0000256" key="5">
    <source>
        <dbReference type="SAM" id="MobiDB-lite"/>
    </source>
</evidence>
<feature type="compositionally biased region" description="Low complexity" evidence="5">
    <location>
        <begin position="446"/>
        <end position="471"/>
    </location>
</feature>
<feature type="compositionally biased region" description="Low complexity" evidence="5">
    <location>
        <begin position="858"/>
        <end position="872"/>
    </location>
</feature>
<feature type="compositionally biased region" description="Acidic residues" evidence="5">
    <location>
        <begin position="67"/>
        <end position="77"/>
    </location>
</feature>
<dbReference type="EMBL" id="JBANRG010000001">
    <property type="protein sequence ID" value="KAK7472330.1"/>
    <property type="molecule type" value="Genomic_DNA"/>
</dbReference>
<dbReference type="Pfam" id="PF13639">
    <property type="entry name" value="zf-RING_2"/>
    <property type="match status" value="1"/>
</dbReference>
<evidence type="ECO:0000259" key="6">
    <source>
        <dbReference type="PROSITE" id="PS50089"/>
    </source>
</evidence>
<feature type="compositionally biased region" description="Gly residues" evidence="5">
    <location>
        <begin position="269"/>
        <end position="285"/>
    </location>
</feature>
<feature type="compositionally biased region" description="Low complexity" evidence="5">
    <location>
        <begin position="672"/>
        <end position="684"/>
    </location>
</feature>
<feature type="compositionally biased region" description="Basic and acidic residues" evidence="5">
    <location>
        <begin position="1"/>
        <end position="11"/>
    </location>
</feature>
<feature type="region of interest" description="Disordered" evidence="5">
    <location>
        <begin position="1"/>
        <end position="165"/>
    </location>
</feature>
<dbReference type="Proteomes" id="UP001498398">
    <property type="component" value="Unassembled WGS sequence"/>
</dbReference>
<dbReference type="InterPro" id="IPR013083">
    <property type="entry name" value="Znf_RING/FYVE/PHD"/>
</dbReference>
<name>A0ABR1K6L8_9AGAR</name>
<reference evidence="7 8" key="1">
    <citation type="submission" date="2024-01" db="EMBL/GenBank/DDBJ databases">
        <title>A draft genome for the cacao thread blight pathogen Marasmiellus scandens.</title>
        <authorList>
            <person name="Baruah I.K."/>
            <person name="Leung J."/>
            <person name="Bukari Y."/>
            <person name="Amoako-Attah I."/>
            <person name="Meinhardt L.W."/>
            <person name="Bailey B.A."/>
            <person name="Cohen S.P."/>
        </authorList>
    </citation>
    <scope>NUCLEOTIDE SEQUENCE [LARGE SCALE GENOMIC DNA]</scope>
    <source>
        <strain evidence="7 8">GH-19</strain>
    </source>
</reference>
<keyword evidence="8" id="KW-1185">Reference proteome</keyword>
<feature type="compositionally biased region" description="Polar residues" evidence="5">
    <location>
        <begin position="1208"/>
        <end position="1217"/>
    </location>
</feature>
<dbReference type="PROSITE" id="PS50089">
    <property type="entry name" value="ZF_RING_2"/>
    <property type="match status" value="1"/>
</dbReference>
<feature type="compositionally biased region" description="Polar residues" evidence="5">
    <location>
        <begin position="820"/>
        <end position="838"/>
    </location>
</feature>